<dbReference type="RefSeq" id="WP_358280577.1">
    <property type="nucleotide sequence ID" value="NZ_JBEYGJ010000008.1"/>
</dbReference>
<accession>A0ABW6LG18</accession>
<dbReference type="SUPFAM" id="SSF90123">
    <property type="entry name" value="ABC transporter transmembrane region"/>
    <property type="match status" value="1"/>
</dbReference>
<comment type="subcellular location">
    <subcellularLocation>
        <location evidence="1">Cell membrane</location>
        <topology evidence="1">Multi-pass membrane protein</topology>
    </subcellularLocation>
</comment>
<dbReference type="SUPFAM" id="SSF52540">
    <property type="entry name" value="P-loop containing nucleoside triphosphate hydrolases"/>
    <property type="match status" value="1"/>
</dbReference>
<dbReference type="PROSITE" id="PS00211">
    <property type="entry name" value="ABC_TRANSPORTER_1"/>
    <property type="match status" value="1"/>
</dbReference>
<dbReference type="InterPro" id="IPR027417">
    <property type="entry name" value="P-loop_NTPase"/>
</dbReference>
<keyword evidence="4 10" id="KW-0067">ATP-binding</keyword>
<dbReference type="SMART" id="SM00382">
    <property type="entry name" value="AAA"/>
    <property type="match status" value="1"/>
</dbReference>
<comment type="caution">
    <text evidence="10">The sequence shown here is derived from an EMBL/GenBank/DDBJ whole genome shotgun (WGS) entry which is preliminary data.</text>
</comment>
<evidence type="ECO:0000256" key="3">
    <source>
        <dbReference type="ARBA" id="ARBA00022741"/>
    </source>
</evidence>
<feature type="transmembrane region" description="Helical" evidence="7">
    <location>
        <begin position="157"/>
        <end position="176"/>
    </location>
</feature>
<name>A0ABW6LG18_9ACTN</name>
<dbReference type="PANTHER" id="PTHR43394:SF1">
    <property type="entry name" value="ATP-BINDING CASSETTE SUB-FAMILY B MEMBER 10, MITOCHONDRIAL"/>
    <property type="match status" value="1"/>
</dbReference>
<keyword evidence="2 7" id="KW-0812">Transmembrane</keyword>
<feature type="transmembrane region" description="Helical" evidence="7">
    <location>
        <begin position="54"/>
        <end position="78"/>
    </location>
</feature>
<feature type="transmembrane region" description="Helical" evidence="7">
    <location>
        <begin position="127"/>
        <end position="151"/>
    </location>
</feature>
<evidence type="ECO:0000256" key="6">
    <source>
        <dbReference type="ARBA" id="ARBA00023136"/>
    </source>
</evidence>
<dbReference type="PANTHER" id="PTHR43394">
    <property type="entry name" value="ATP-DEPENDENT PERMEASE MDL1, MITOCHONDRIAL"/>
    <property type="match status" value="1"/>
</dbReference>
<dbReference type="InterPro" id="IPR011527">
    <property type="entry name" value="ABC1_TM_dom"/>
</dbReference>
<dbReference type="InterPro" id="IPR039421">
    <property type="entry name" value="Type_1_exporter"/>
</dbReference>
<feature type="domain" description="ABC transmembrane type-1" evidence="9">
    <location>
        <begin position="18"/>
        <end position="300"/>
    </location>
</feature>
<dbReference type="Pfam" id="PF00005">
    <property type="entry name" value="ABC_tran"/>
    <property type="match status" value="1"/>
</dbReference>
<protein>
    <submittedName>
        <fullName evidence="10">ABC transporter ATP-binding protein</fullName>
    </submittedName>
</protein>
<evidence type="ECO:0000256" key="7">
    <source>
        <dbReference type="SAM" id="Phobius"/>
    </source>
</evidence>
<evidence type="ECO:0000313" key="10">
    <source>
        <dbReference type="EMBL" id="MFE9227378.1"/>
    </source>
</evidence>
<keyword evidence="3" id="KW-0547">Nucleotide-binding</keyword>
<evidence type="ECO:0000256" key="4">
    <source>
        <dbReference type="ARBA" id="ARBA00022840"/>
    </source>
</evidence>
<organism evidence="10 11">
    <name type="scientific">Streptomyces massasporeus</name>
    <dbReference type="NCBI Taxonomy" id="67324"/>
    <lineage>
        <taxon>Bacteria</taxon>
        <taxon>Bacillati</taxon>
        <taxon>Actinomycetota</taxon>
        <taxon>Actinomycetes</taxon>
        <taxon>Kitasatosporales</taxon>
        <taxon>Streptomycetaceae</taxon>
        <taxon>Streptomyces</taxon>
    </lineage>
</organism>
<dbReference type="Proteomes" id="UP001601288">
    <property type="component" value="Unassembled WGS sequence"/>
</dbReference>
<feature type="transmembrane region" description="Helical" evidence="7">
    <location>
        <begin position="237"/>
        <end position="261"/>
    </location>
</feature>
<dbReference type="InterPro" id="IPR003593">
    <property type="entry name" value="AAA+_ATPase"/>
</dbReference>
<dbReference type="Gene3D" id="3.40.50.300">
    <property type="entry name" value="P-loop containing nucleotide triphosphate hydrolases"/>
    <property type="match status" value="1"/>
</dbReference>
<keyword evidence="5 7" id="KW-1133">Transmembrane helix</keyword>
<feature type="domain" description="ABC transporter" evidence="8">
    <location>
        <begin position="336"/>
        <end position="569"/>
    </location>
</feature>
<dbReference type="EMBL" id="JBIAFP010000013">
    <property type="protein sequence ID" value="MFE9227378.1"/>
    <property type="molecule type" value="Genomic_DNA"/>
</dbReference>
<gene>
    <name evidence="10" type="ORF">ACFYM3_22640</name>
</gene>
<evidence type="ECO:0000256" key="1">
    <source>
        <dbReference type="ARBA" id="ARBA00004651"/>
    </source>
</evidence>
<dbReference type="GO" id="GO:0005524">
    <property type="term" value="F:ATP binding"/>
    <property type="evidence" value="ECO:0007669"/>
    <property type="project" value="UniProtKB-KW"/>
</dbReference>
<evidence type="ECO:0000256" key="5">
    <source>
        <dbReference type="ARBA" id="ARBA00022989"/>
    </source>
</evidence>
<keyword evidence="6 7" id="KW-0472">Membrane</keyword>
<reference evidence="10 11" key="1">
    <citation type="submission" date="2024-10" db="EMBL/GenBank/DDBJ databases">
        <title>The Natural Products Discovery Center: Release of the First 8490 Sequenced Strains for Exploring Actinobacteria Biosynthetic Diversity.</title>
        <authorList>
            <person name="Kalkreuter E."/>
            <person name="Kautsar S.A."/>
            <person name="Yang D."/>
            <person name="Bader C.D."/>
            <person name="Teijaro C.N."/>
            <person name="Fluegel L."/>
            <person name="Davis C.M."/>
            <person name="Simpson J.R."/>
            <person name="Lauterbach L."/>
            <person name="Steele A.D."/>
            <person name="Gui C."/>
            <person name="Meng S."/>
            <person name="Li G."/>
            <person name="Viehrig K."/>
            <person name="Ye F."/>
            <person name="Su P."/>
            <person name="Kiefer A.F."/>
            <person name="Nichols A."/>
            <person name="Cepeda A.J."/>
            <person name="Yan W."/>
            <person name="Fan B."/>
            <person name="Jiang Y."/>
            <person name="Adhikari A."/>
            <person name="Zheng C.-J."/>
            <person name="Schuster L."/>
            <person name="Cowan T.M."/>
            <person name="Smanski M.J."/>
            <person name="Chevrette M.G."/>
            <person name="De Carvalho L.P.S."/>
            <person name="Shen B."/>
        </authorList>
    </citation>
    <scope>NUCLEOTIDE SEQUENCE [LARGE SCALE GENOMIC DNA]</scope>
    <source>
        <strain evidence="10 11">NPDC007066</strain>
    </source>
</reference>
<evidence type="ECO:0000259" key="8">
    <source>
        <dbReference type="PROSITE" id="PS50893"/>
    </source>
</evidence>
<feature type="transmembrane region" description="Helical" evidence="7">
    <location>
        <begin position="277"/>
        <end position="298"/>
    </location>
</feature>
<sequence>MLIRLLRTCLRPYKRPIAWLVLLQFLQTCATLYLPTLNADIIDQGVVNGDTGYILGYGGLMIGISLVQVVCNIGAVYYGARTASALGRDLRASVFDRVQSFSAREVGHFGAPSLITRTTNDVQQVQMLALMTFTLLVSAPIMCVGGIVLALGLDVPLSGVLVAVVPVLAICVTLIVRRLRPLFRSMQERLDSVNQVLREQITGNRVIRAFVRDEYEQQRFRKANTDLTDFALGTGNLLALMFPIVMTVVNLSSIAVVWFGAHRIDSGGMQIGDLTAFLAYLMQIVMSVMMATFMFMMVPRAEVCAERIQEVLDTSSSVVPPSAPVRELRRHGHLEIRGAGFRYPGAEEPVLRAVDLVARPGETTAVIGSTGSGKSTLLGLVPRLFDATDGQVLVDGVEVAEIDPTLLAKTVGMVPQKPYLFAGTVATNLRYGNPDATDEELWHALEVAQAKDFVERLENGLDSPIAQGGTNVSGGQRQRLAIARTLVQRPEIYLFDDSFSALDYATDAALRAALGQETAEATVVIVAQRVATIRDADRIVVLDEGRVVGTGRHHELMADNETYREIVLSQLTEAEAA</sequence>
<dbReference type="PROSITE" id="PS50893">
    <property type="entry name" value="ABC_TRANSPORTER_2"/>
    <property type="match status" value="1"/>
</dbReference>
<dbReference type="InterPro" id="IPR003439">
    <property type="entry name" value="ABC_transporter-like_ATP-bd"/>
</dbReference>
<dbReference type="CDD" id="cd18548">
    <property type="entry name" value="ABC_6TM_Tm287_like"/>
    <property type="match status" value="1"/>
</dbReference>
<keyword evidence="11" id="KW-1185">Reference proteome</keyword>
<evidence type="ECO:0000259" key="9">
    <source>
        <dbReference type="PROSITE" id="PS50929"/>
    </source>
</evidence>
<proteinExistence type="predicted"/>
<dbReference type="InterPro" id="IPR036640">
    <property type="entry name" value="ABC1_TM_sf"/>
</dbReference>
<evidence type="ECO:0000313" key="11">
    <source>
        <dbReference type="Proteomes" id="UP001601288"/>
    </source>
</evidence>
<feature type="transmembrane region" description="Helical" evidence="7">
    <location>
        <begin position="16"/>
        <end position="34"/>
    </location>
</feature>
<dbReference type="PROSITE" id="PS50929">
    <property type="entry name" value="ABC_TM1F"/>
    <property type="match status" value="1"/>
</dbReference>
<dbReference type="InterPro" id="IPR017871">
    <property type="entry name" value="ABC_transporter-like_CS"/>
</dbReference>
<evidence type="ECO:0000256" key="2">
    <source>
        <dbReference type="ARBA" id="ARBA00022692"/>
    </source>
</evidence>
<dbReference type="Gene3D" id="1.20.1560.10">
    <property type="entry name" value="ABC transporter type 1, transmembrane domain"/>
    <property type="match status" value="1"/>
</dbReference>
<dbReference type="Pfam" id="PF00664">
    <property type="entry name" value="ABC_membrane"/>
    <property type="match status" value="1"/>
</dbReference>